<name>A0A8G2FCF7_9BACT</name>
<evidence type="ECO:0008006" key="5">
    <source>
        <dbReference type="Google" id="ProtNLM"/>
    </source>
</evidence>
<dbReference type="Proteomes" id="UP000184001">
    <property type="component" value="Unassembled WGS sequence"/>
</dbReference>
<feature type="transmembrane region" description="Helical" evidence="2">
    <location>
        <begin position="122"/>
        <end position="140"/>
    </location>
</feature>
<dbReference type="RefSeq" id="WP_019999129.1">
    <property type="nucleotide sequence ID" value="NZ_CP192219.1"/>
</dbReference>
<reference evidence="3 4" key="1">
    <citation type="submission" date="2016-11" db="EMBL/GenBank/DDBJ databases">
        <authorList>
            <person name="Varghese N."/>
            <person name="Submissions S."/>
        </authorList>
    </citation>
    <scope>NUCLEOTIDE SEQUENCE [LARGE SCALE GENOMIC DNA]</scope>
    <source>
        <strain evidence="3 4">DSM 17919</strain>
    </source>
</reference>
<feature type="transmembrane region" description="Helical" evidence="2">
    <location>
        <begin position="291"/>
        <end position="310"/>
    </location>
</feature>
<evidence type="ECO:0000256" key="2">
    <source>
        <dbReference type="SAM" id="Phobius"/>
    </source>
</evidence>
<keyword evidence="2" id="KW-1133">Transmembrane helix</keyword>
<keyword evidence="2" id="KW-0812">Transmembrane</keyword>
<proteinExistence type="predicted"/>
<protein>
    <recommendedName>
        <fullName evidence="5">Transmembrane protein</fullName>
    </recommendedName>
</protein>
<organism evidence="3 4">
    <name type="scientific">Halodesulfovibrio aestuarii</name>
    <dbReference type="NCBI Taxonomy" id="126333"/>
    <lineage>
        <taxon>Bacteria</taxon>
        <taxon>Pseudomonadati</taxon>
        <taxon>Thermodesulfobacteriota</taxon>
        <taxon>Desulfovibrionia</taxon>
        <taxon>Desulfovibrionales</taxon>
        <taxon>Desulfovibrionaceae</taxon>
        <taxon>Halodesulfovibrio</taxon>
    </lineage>
</organism>
<feature type="transmembrane region" description="Helical" evidence="2">
    <location>
        <begin position="160"/>
        <end position="179"/>
    </location>
</feature>
<evidence type="ECO:0000313" key="4">
    <source>
        <dbReference type="Proteomes" id="UP000184001"/>
    </source>
</evidence>
<accession>A0A8G2FCF7</accession>
<dbReference type="EMBL" id="FQZR01000017">
    <property type="protein sequence ID" value="SHJ76690.1"/>
    <property type="molecule type" value="Genomic_DNA"/>
</dbReference>
<evidence type="ECO:0000256" key="1">
    <source>
        <dbReference type="SAM" id="MobiDB-lite"/>
    </source>
</evidence>
<feature type="transmembrane region" description="Helical" evidence="2">
    <location>
        <begin position="322"/>
        <end position="342"/>
    </location>
</feature>
<feature type="compositionally biased region" description="Acidic residues" evidence="1">
    <location>
        <begin position="372"/>
        <end position="382"/>
    </location>
</feature>
<feature type="compositionally biased region" description="Polar residues" evidence="1">
    <location>
        <begin position="398"/>
        <end position="409"/>
    </location>
</feature>
<sequence length="425" mass="48871">MNETARGIRIDSYDYFGYLVPGMVTMLGFGTLLIYAMGCSTEACTALKALFTQKDTPSTTIIISGLVVFALLSYVMGHIAGTFSSMVYEKLFVKKVTQYPTNRLLNINLTSDEKWQLNVTRYFYLFFVTMQYVLVVLYSYRVEIDGVLPEEIKLFLVNHFGTDDVFILSVILLFVWLLAKIINEGLMSIPGQEGSPHLLIKWYQCFFLFFSLVFSLPMLLISLLLGKLLGMRDKFPVEFATKIKEKYNRIFSIDFETAKSTEVWWSLYWYVINRDNVVRARIDKFLSLYGFMRNLAFACWFTAVCISITHNNFASDMPAFQIITMGLLFCSIIFAVRFYYLYYNYYSKTIFRVFLYLDEVQPSSQPNLVLETESESESESESEPFSSSELTENESEQVETFPTTVQDEGSTSSSSNSDLENGVRS</sequence>
<keyword evidence="2" id="KW-0472">Membrane</keyword>
<evidence type="ECO:0000313" key="3">
    <source>
        <dbReference type="EMBL" id="SHJ76690.1"/>
    </source>
</evidence>
<feature type="transmembrane region" description="Helical" evidence="2">
    <location>
        <begin position="199"/>
        <end position="225"/>
    </location>
</feature>
<feature type="transmembrane region" description="Helical" evidence="2">
    <location>
        <begin position="15"/>
        <end position="38"/>
    </location>
</feature>
<comment type="caution">
    <text evidence="3">The sequence shown here is derived from an EMBL/GenBank/DDBJ whole genome shotgun (WGS) entry which is preliminary data.</text>
</comment>
<feature type="region of interest" description="Disordered" evidence="1">
    <location>
        <begin position="368"/>
        <end position="425"/>
    </location>
</feature>
<feature type="transmembrane region" description="Helical" evidence="2">
    <location>
        <begin position="59"/>
        <end position="80"/>
    </location>
</feature>
<gene>
    <name evidence="3" type="ORF">SAMN05660830_03173</name>
</gene>
<dbReference type="AlphaFoldDB" id="A0A8G2FCF7"/>